<dbReference type="RefSeq" id="WP_094920530.1">
    <property type="nucleotide sequence ID" value="NZ_NPIA01000001.1"/>
</dbReference>
<reference evidence="1 2" key="2">
    <citation type="submission" date="2017-09" db="EMBL/GenBank/DDBJ databases">
        <title>Bacillus patelloidae sp. nov., isolated from the intestinal tract of a marine limpet.</title>
        <authorList>
            <person name="Liu R."/>
            <person name="Dong C."/>
            <person name="Shao Z."/>
        </authorList>
    </citation>
    <scope>NUCLEOTIDE SEQUENCE [LARGE SCALE GENOMIC DNA]</scope>
    <source>
        <strain evidence="1 2">SA5d-4</strain>
    </source>
</reference>
<evidence type="ECO:0000313" key="1">
    <source>
        <dbReference type="EMBL" id="OZM58130.1"/>
    </source>
</evidence>
<sequence>MKSFGILLLDYKQERHFFNEMAQKGIQHSFEIYMFSPTDINPLTEEVHGLKYDESSCQWVEDVYPIPSFIYDRCFYQNRSHFKTNYPIINWLKNKKEITFLGYGLPNKWHLYEVFSNHKILSPYIPETIKATSAKSIIDYALTKKRILCKPESGSQGRGIFALIEGNGTLSLRLPKEDKVIEKHFTKLAECEKWLEHVLSLSSYLMQPFLSLSDKEQHPFDIRVFIQKNKEGTWEERGRAVRRGSKDNILSNLHRGGKVGSYSSWLRSMPQRKRSFINTEIDLLIKQATTCLDEHFSPLFEIGLDIGMAKDYSIWLLDTNSKPGRQIILQNKKRINDDLFEAPFHYCNYLSTVQQ</sequence>
<dbReference type="SUPFAM" id="SSF56059">
    <property type="entry name" value="Glutathione synthetase ATP-binding domain-like"/>
    <property type="match status" value="1"/>
</dbReference>
<evidence type="ECO:0008006" key="3">
    <source>
        <dbReference type="Google" id="ProtNLM"/>
    </source>
</evidence>
<dbReference type="Pfam" id="PF14398">
    <property type="entry name" value="ATPgrasp_YheCD"/>
    <property type="match status" value="1"/>
</dbReference>
<accession>A0A263BWT8</accession>
<comment type="caution">
    <text evidence="1">The sequence shown here is derived from an EMBL/GenBank/DDBJ whole genome shotgun (WGS) entry which is preliminary data.</text>
</comment>
<keyword evidence="2" id="KW-1185">Reference proteome</keyword>
<name>A0A263BWT8_9BACI</name>
<protein>
    <recommendedName>
        <fullName evidence="3">ATP-grasp domain-containing protein</fullName>
    </recommendedName>
</protein>
<proteinExistence type="predicted"/>
<gene>
    <name evidence="1" type="ORF">CIB95_00690</name>
</gene>
<evidence type="ECO:0000313" key="2">
    <source>
        <dbReference type="Proteomes" id="UP000217083"/>
    </source>
</evidence>
<dbReference type="InterPro" id="IPR026838">
    <property type="entry name" value="YheC/D"/>
</dbReference>
<dbReference type="Proteomes" id="UP000217083">
    <property type="component" value="Unassembled WGS sequence"/>
</dbReference>
<organism evidence="1 2">
    <name type="scientific">Lottiidibacillus patelloidae</name>
    <dbReference type="NCBI Taxonomy" id="2670334"/>
    <lineage>
        <taxon>Bacteria</taxon>
        <taxon>Bacillati</taxon>
        <taxon>Bacillota</taxon>
        <taxon>Bacilli</taxon>
        <taxon>Bacillales</taxon>
        <taxon>Bacillaceae</taxon>
        <taxon>Lottiidibacillus</taxon>
    </lineage>
</organism>
<dbReference type="AlphaFoldDB" id="A0A263BWT8"/>
<dbReference type="EMBL" id="NPIA01000001">
    <property type="protein sequence ID" value="OZM58130.1"/>
    <property type="molecule type" value="Genomic_DNA"/>
</dbReference>
<reference evidence="2" key="1">
    <citation type="submission" date="2017-08" db="EMBL/GenBank/DDBJ databases">
        <authorList>
            <person name="Huang Z."/>
        </authorList>
    </citation>
    <scope>NUCLEOTIDE SEQUENCE [LARGE SCALE GENOMIC DNA]</scope>
    <source>
        <strain evidence="2">SA5d-4</strain>
    </source>
</reference>